<keyword evidence="2" id="KW-1185">Reference proteome</keyword>
<protein>
    <recommendedName>
        <fullName evidence="3">Helix-turn-helix domain-containing protein</fullName>
    </recommendedName>
</protein>
<accession>A0ABW3ZXW3</accession>
<reference evidence="2" key="1">
    <citation type="journal article" date="2019" name="Int. J. Syst. Evol. Microbiol.">
        <title>The Global Catalogue of Microorganisms (GCM) 10K type strain sequencing project: providing services to taxonomists for standard genome sequencing and annotation.</title>
        <authorList>
            <consortium name="The Broad Institute Genomics Platform"/>
            <consortium name="The Broad Institute Genome Sequencing Center for Infectious Disease"/>
            <person name="Wu L."/>
            <person name="Ma J."/>
        </authorList>
    </citation>
    <scope>NUCLEOTIDE SEQUENCE [LARGE SCALE GENOMIC DNA]</scope>
    <source>
        <strain evidence="2">CCUG 54822</strain>
    </source>
</reference>
<proteinExistence type="predicted"/>
<dbReference type="EMBL" id="JBHTNH010000028">
    <property type="protein sequence ID" value="MFD1362840.1"/>
    <property type="molecule type" value="Genomic_DNA"/>
</dbReference>
<organism evidence="1 2">
    <name type="scientific">Lentibacillus salinarum</name>
    <dbReference type="NCBI Taxonomy" id="446820"/>
    <lineage>
        <taxon>Bacteria</taxon>
        <taxon>Bacillati</taxon>
        <taxon>Bacillota</taxon>
        <taxon>Bacilli</taxon>
        <taxon>Bacillales</taxon>
        <taxon>Bacillaceae</taxon>
        <taxon>Lentibacillus</taxon>
    </lineage>
</organism>
<evidence type="ECO:0000313" key="1">
    <source>
        <dbReference type="EMBL" id="MFD1362840.1"/>
    </source>
</evidence>
<name>A0ABW3ZXW3_9BACI</name>
<dbReference type="Proteomes" id="UP001597178">
    <property type="component" value="Unassembled WGS sequence"/>
</dbReference>
<sequence length="179" mass="21653">MRVYNVDSAFALLKKYKITTNKESVRRWLRQGKIKGIPPVSRKEGWQIIEADLVSFVKERIPEFNTTNFVTEAISEDDIRAKMWWEIVKKNIFEDFLEIKKSRVRECVKHKGYSKEFEIYVWENLKKNKRGYKTPRIPYLLDAFLFDTKRLLMDQSYENIEDKILFSLIEYLREKKVKK</sequence>
<comment type="caution">
    <text evidence="1">The sequence shown here is derived from an EMBL/GenBank/DDBJ whole genome shotgun (WGS) entry which is preliminary data.</text>
</comment>
<evidence type="ECO:0000313" key="2">
    <source>
        <dbReference type="Proteomes" id="UP001597178"/>
    </source>
</evidence>
<evidence type="ECO:0008006" key="3">
    <source>
        <dbReference type="Google" id="ProtNLM"/>
    </source>
</evidence>
<dbReference type="RefSeq" id="WP_382401772.1">
    <property type="nucleotide sequence ID" value="NZ_JBHTNH010000028.1"/>
</dbReference>
<gene>
    <name evidence="1" type="ORF">ACFQ4A_14365</name>
</gene>